<protein>
    <recommendedName>
        <fullName evidence="4">DUF2752 domain-containing protein</fullName>
    </recommendedName>
</protein>
<feature type="transmembrane region" description="Helical" evidence="1">
    <location>
        <begin position="57"/>
        <end position="78"/>
    </location>
</feature>
<reference evidence="2 3" key="1">
    <citation type="submission" date="2017-10" db="EMBL/GenBank/DDBJ databases">
        <title>Whole genome of Pedobacter ginsengisoli T01R-27 isolated from tomato rhizosphere.</title>
        <authorList>
            <person name="Weon H.-Y."/>
            <person name="Lee S.A."/>
            <person name="Sang M.K."/>
            <person name="Song J."/>
        </authorList>
    </citation>
    <scope>NUCLEOTIDE SEQUENCE [LARGE SCALE GENOMIC DNA]</scope>
    <source>
        <strain evidence="2 3">T01R-27</strain>
    </source>
</reference>
<gene>
    <name evidence="2" type="ORF">CPT03_19940</name>
</gene>
<dbReference type="Pfam" id="PF10825">
    <property type="entry name" value="DUF2752"/>
    <property type="match status" value="1"/>
</dbReference>
<evidence type="ECO:0000256" key="1">
    <source>
        <dbReference type="SAM" id="Phobius"/>
    </source>
</evidence>
<dbReference type="AlphaFoldDB" id="A0A2D1UCH8"/>
<dbReference type="OrthoDB" id="9815897at2"/>
<keyword evidence="1" id="KW-0472">Membrane</keyword>
<evidence type="ECO:0000313" key="2">
    <source>
        <dbReference type="EMBL" id="ATP59330.1"/>
    </source>
</evidence>
<keyword evidence="1" id="KW-1133">Transmembrane helix</keyword>
<name>A0A2D1UCH8_9SPHI</name>
<dbReference type="EMBL" id="CP024091">
    <property type="protein sequence ID" value="ATP59330.1"/>
    <property type="molecule type" value="Genomic_DNA"/>
</dbReference>
<proteinExistence type="predicted"/>
<sequence length="111" mass="12960">MFITYILSAWSSFLDKADIFFLPCPFKYVFKIDCPGCGFQRSVLFLLKGEWQKSFDMYPPAIPLIITFVVGISANYWFGKRSDPLIKALYLITGSIVLFNYVYKMWIPHLH</sequence>
<evidence type="ECO:0008006" key="4">
    <source>
        <dbReference type="Google" id="ProtNLM"/>
    </source>
</evidence>
<dbReference type="InterPro" id="IPR021215">
    <property type="entry name" value="DUF2752"/>
</dbReference>
<keyword evidence="1" id="KW-0812">Transmembrane</keyword>
<accession>A0A2D1UCH8</accession>
<evidence type="ECO:0000313" key="3">
    <source>
        <dbReference type="Proteomes" id="UP000223749"/>
    </source>
</evidence>
<organism evidence="2 3">
    <name type="scientific">Pedobacter ginsengisoli</name>
    <dbReference type="NCBI Taxonomy" id="363852"/>
    <lineage>
        <taxon>Bacteria</taxon>
        <taxon>Pseudomonadati</taxon>
        <taxon>Bacteroidota</taxon>
        <taxon>Sphingobacteriia</taxon>
        <taxon>Sphingobacteriales</taxon>
        <taxon>Sphingobacteriaceae</taxon>
        <taxon>Pedobacter</taxon>
    </lineage>
</organism>
<feature type="transmembrane region" description="Helical" evidence="1">
    <location>
        <begin position="85"/>
        <end position="103"/>
    </location>
</feature>
<dbReference type="RefSeq" id="WP_099441199.1">
    <property type="nucleotide sequence ID" value="NZ_CP024091.1"/>
</dbReference>
<keyword evidence="3" id="KW-1185">Reference proteome</keyword>
<dbReference type="Proteomes" id="UP000223749">
    <property type="component" value="Chromosome"/>
</dbReference>
<dbReference type="KEGG" id="pgs:CPT03_19940"/>